<dbReference type="CDD" id="cd18773">
    <property type="entry name" value="PDC1_HK_sensor"/>
    <property type="match status" value="1"/>
</dbReference>
<dbReference type="RefSeq" id="WP_076489235.1">
    <property type="nucleotide sequence ID" value="NZ_FTMS01000013.1"/>
</dbReference>
<proteinExistence type="predicted"/>
<dbReference type="OrthoDB" id="9779586at2"/>
<dbReference type="EMBL" id="FTMS01000013">
    <property type="protein sequence ID" value="SIQ69200.1"/>
    <property type="molecule type" value="Genomic_DNA"/>
</dbReference>
<evidence type="ECO:0000313" key="2">
    <source>
        <dbReference type="Proteomes" id="UP000186400"/>
    </source>
</evidence>
<keyword evidence="2" id="KW-1185">Reference proteome</keyword>
<reference evidence="1 2" key="1">
    <citation type="submission" date="2017-01" db="EMBL/GenBank/DDBJ databases">
        <authorList>
            <person name="Mah S.A."/>
            <person name="Swanson W.J."/>
            <person name="Moy G.W."/>
            <person name="Vacquier V.D."/>
        </authorList>
    </citation>
    <scope>NUCLEOTIDE SEQUENCE [LARGE SCALE GENOMIC DNA]</scope>
    <source>
        <strain evidence="1 2">ASpG1</strain>
    </source>
</reference>
<sequence length="215" mass="24724">MIKTRFFVVISLSIILGFCALTGFHALQEGERTRNFIRDHEIRPLGMAVAAHLDRTASQYHRVGEELLRDGLLRDWIRGGEEDEEELRFFLESVRTRFDMIETSIVSDLTETFYSTDGRTLVLDPDNQDRDGWYYLYRDSLVETNIDAWYYPEKGQVLMWVNVPIFDKDGSFLGVTGGGVLAEDFTRTLLSFGQLPGVNVYMARRDGRIVYAGDE</sequence>
<accession>A0A1N6UU86</accession>
<evidence type="ECO:0008006" key="3">
    <source>
        <dbReference type="Google" id="ProtNLM"/>
    </source>
</evidence>
<dbReference type="Proteomes" id="UP000186400">
    <property type="component" value="Unassembled WGS sequence"/>
</dbReference>
<dbReference type="STRING" id="159291.SAMN05920897_11323"/>
<gene>
    <name evidence="1" type="ORF">SAMN05920897_11323</name>
</gene>
<evidence type="ECO:0000313" key="1">
    <source>
        <dbReference type="EMBL" id="SIQ69200.1"/>
    </source>
</evidence>
<organism evidence="1 2">
    <name type="scientific">Alkalispirochaeta americana</name>
    <dbReference type="NCBI Taxonomy" id="159291"/>
    <lineage>
        <taxon>Bacteria</taxon>
        <taxon>Pseudomonadati</taxon>
        <taxon>Spirochaetota</taxon>
        <taxon>Spirochaetia</taxon>
        <taxon>Spirochaetales</taxon>
        <taxon>Spirochaetaceae</taxon>
        <taxon>Alkalispirochaeta</taxon>
    </lineage>
</organism>
<name>A0A1N6UU86_9SPIO</name>
<dbReference type="AlphaFoldDB" id="A0A1N6UU86"/>
<protein>
    <recommendedName>
        <fullName evidence="3">Cache domain-containing protein</fullName>
    </recommendedName>
</protein>